<accession>A0AAN9R6L1</accession>
<proteinExistence type="predicted"/>
<organism evidence="1 2">
    <name type="scientific">Canavalia gladiata</name>
    <name type="common">Sword bean</name>
    <name type="synonym">Dolichos gladiatus</name>
    <dbReference type="NCBI Taxonomy" id="3824"/>
    <lineage>
        <taxon>Eukaryota</taxon>
        <taxon>Viridiplantae</taxon>
        <taxon>Streptophyta</taxon>
        <taxon>Embryophyta</taxon>
        <taxon>Tracheophyta</taxon>
        <taxon>Spermatophyta</taxon>
        <taxon>Magnoliopsida</taxon>
        <taxon>eudicotyledons</taxon>
        <taxon>Gunneridae</taxon>
        <taxon>Pentapetalae</taxon>
        <taxon>rosids</taxon>
        <taxon>fabids</taxon>
        <taxon>Fabales</taxon>
        <taxon>Fabaceae</taxon>
        <taxon>Papilionoideae</taxon>
        <taxon>50 kb inversion clade</taxon>
        <taxon>NPAAA clade</taxon>
        <taxon>indigoferoid/millettioid clade</taxon>
        <taxon>Phaseoleae</taxon>
        <taxon>Canavalia</taxon>
    </lineage>
</organism>
<dbReference type="EMBL" id="JAYMYQ010000001">
    <property type="protein sequence ID" value="KAK7361142.1"/>
    <property type="molecule type" value="Genomic_DNA"/>
</dbReference>
<dbReference type="AlphaFoldDB" id="A0AAN9R6L1"/>
<name>A0AAN9R6L1_CANGL</name>
<dbReference type="Proteomes" id="UP001367508">
    <property type="component" value="Unassembled WGS sequence"/>
</dbReference>
<evidence type="ECO:0000313" key="1">
    <source>
        <dbReference type="EMBL" id="KAK7361142.1"/>
    </source>
</evidence>
<keyword evidence="2" id="KW-1185">Reference proteome</keyword>
<evidence type="ECO:0000313" key="2">
    <source>
        <dbReference type="Proteomes" id="UP001367508"/>
    </source>
</evidence>
<sequence>MTVSSTFGMSPSYTKKVWMDCSEGVSSGKNRETFYGTAIAQPMQAISMENGQQPSWAMGTADARVKRGKMELWGRMWSKDVVPWYTLFGGAIRNEGDPVT</sequence>
<comment type="caution">
    <text evidence="1">The sequence shown here is derived from an EMBL/GenBank/DDBJ whole genome shotgun (WGS) entry which is preliminary data.</text>
</comment>
<protein>
    <submittedName>
        <fullName evidence="1">Uncharacterized protein</fullName>
    </submittedName>
</protein>
<reference evidence="1 2" key="1">
    <citation type="submission" date="2024-01" db="EMBL/GenBank/DDBJ databases">
        <title>The genomes of 5 underutilized Papilionoideae crops provide insights into root nodulation and disease resistanc.</title>
        <authorList>
            <person name="Jiang F."/>
        </authorList>
    </citation>
    <scope>NUCLEOTIDE SEQUENCE [LARGE SCALE GENOMIC DNA]</scope>
    <source>
        <strain evidence="1">LVBAO_FW01</strain>
        <tissue evidence="1">Leaves</tissue>
    </source>
</reference>
<gene>
    <name evidence="1" type="ORF">VNO77_03186</name>
</gene>